<accession>F0R8C3</accession>
<dbReference type="STRING" id="667015.Bacsa_3585"/>
<reference evidence="2 3" key="1">
    <citation type="journal article" date="2011" name="Stand. Genomic Sci.">
        <title>Complete genome sequence of Bacteroides salanitronis type strain (BL78).</title>
        <authorList>
            <person name="Gronow S."/>
            <person name="Held B."/>
            <person name="Lucas S."/>
            <person name="Lapidus A."/>
            <person name="Del Rio T.G."/>
            <person name="Nolan M."/>
            <person name="Tice H."/>
            <person name="Deshpande S."/>
            <person name="Cheng J.F."/>
            <person name="Pitluck S."/>
            <person name="Liolios K."/>
            <person name="Pagani I."/>
            <person name="Ivanova N."/>
            <person name="Mavromatis K."/>
            <person name="Pati A."/>
            <person name="Tapia R."/>
            <person name="Han C."/>
            <person name="Goodwin L."/>
            <person name="Chen A."/>
            <person name="Palaniappan K."/>
            <person name="Land M."/>
            <person name="Hauser L."/>
            <person name="Chang Y.J."/>
            <person name="Jeffries C.D."/>
            <person name="Brambilla E.M."/>
            <person name="Rohde M."/>
            <person name="Goker M."/>
            <person name="Detter J.C."/>
            <person name="Woyke T."/>
            <person name="Bristow J."/>
            <person name="Markowitz V."/>
            <person name="Hugenholtz P."/>
            <person name="Kyrpides N.C."/>
            <person name="Klenk H.P."/>
            <person name="Eisen J.A."/>
        </authorList>
    </citation>
    <scope>NUCLEOTIDE SEQUENCE [LARGE SCALE GENOMIC DNA]</scope>
    <source>
        <strain evidence="2 3">DSM 18170</strain>
    </source>
</reference>
<sequence length="202" mass="22527">MKKFVLTVLFGMIALAGFSQLRWDIRGGMNLSSLTHDDNADALVGFNAGVGLDYAFTDRWSLKSGVMFSSKGYKHGEFKARPIYLEFPVMGAIKMPVTERVKFVVNAGLYFAAGLVGQYDVSWVTGLEDSKPDIPTDKELIFDNGIFRRFDVGVQYGVGVELADHYLIHLTGQNGFITPYDEGYDRGRSKNMNFMIGVGYIF</sequence>
<dbReference type="SUPFAM" id="SSF56925">
    <property type="entry name" value="OMPA-like"/>
    <property type="match status" value="1"/>
</dbReference>
<dbReference type="InterPro" id="IPR025665">
    <property type="entry name" value="Beta-barrel_OMP_2"/>
</dbReference>
<dbReference type="KEGG" id="bsa:Bacsa_3585"/>
<organism evidence="2 3">
    <name type="scientific">Phocaeicola salanitronis (strain DSM 18170 / JCM 13657 / CCUG 60908 / BL78)</name>
    <name type="common">Bacteroides salanitronis</name>
    <dbReference type="NCBI Taxonomy" id="667015"/>
    <lineage>
        <taxon>Bacteria</taxon>
        <taxon>Pseudomonadati</taxon>
        <taxon>Bacteroidota</taxon>
        <taxon>Bacteroidia</taxon>
        <taxon>Bacteroidales</taxon>
        <taxon>Bacteroidaceae</taxon>
        <taxon>Phocaeicola</taxon>
    </lineage>
</organism>
<name>F0R8C3_PHOSB</name>
<feature type="domain" description="Outer membrane protein beta-barrel" evidence="1">
    <location>
        <begin position="19"/>
        <end position="165"/>
    </location>
</feature>
<proteinExistence type="predicted"/>
<dbReference type="EMBL" id="CP002530">
    <property type="protein sequence ID" value="ADY38107.1"/>
    <property type="molecule type" value="Genomic_DNA"/>
</dbReference>
<dbReference type="eggNOG" id="COG3637">
    <property type="taxonomic scope" value="Bacteria"/>
</dbReference>
<gene>
    <name evidence="2" type="ordered locus">Bacsa_3585</name>
</gene>
<dbReference type="Proteomes" id="UP000007486">
    <property type="component" value="Chromosome"/>
</dbReference>
<dbReference type="InterPro" id="IPR011250">
    <property type="entry name" value="OMP/PagP_B-barrel"/>
</dbReference>
<evidence type="ECO:0000313" key="2">
    <source>
        <dbReference type="EMBL" id="ADY38107.1"/>
    </source>
</evidence>
<dbReference type="AlphaFoldDB" id="F0R8C3"/>
<dbReference type="RefSeq" id="WP_013619462.1">
    <property type="nucleotide sequence ID" value="NC_015164.1"/>
</dbReference>
<evidence type="ECO:0000313" key="3">
    <source>
        <dbReference type="Proteomes" id="UP000007486"/>
    </source>
</evidence>
<dbReference type="Pfam" id="PF13568">
    <property type="entry name" value="OMP_b-brl_2"/>
    <property type="match status" value="1"/>
</dbReference>
<evidence type="ECO:0000259" key="1">
    <source>
        <dbReference type="Pfam" id="PF13568"/>
    </source>
</evidence>
<keyword evidence="3" id="KW-1185">Reference proteome</keyword>
<dbReference type="TCDB" id="1.B.44.2.11">
    <property type="family name" value="the probable protein translocating porphyromonas gingivalis porin (port) family"/>
</dbReference>
<protein>
    <recommendedName>
        <fullName evidence="1">Outer membrane protein beta-barrel domain-containing protein</fullName>
    </recommendedName>
</protein>
<dbReference type="OrthoDB" id="1429208at2"/>
<dbReference type="HOGENOM" id="CLU_082049_1_1_10"/>